<organism evidence="1 2">
    <name type="scientific">Lentinula raphanica</name>
    <dbReference type="NCBI Taxonomy" id="153919"/>
    <lineage>
        <taxon>Eukaryota</taxon>
        <taxon>Fungi</taxon>
        <taxon>Dikarya</taxon>
        <taxon>Basidiomycota</taxon>
        <taxon>Agaricomycotina</taxon>
        <taxon>Agaricomycetes</taxon>
        <taxon>Agaricomycetidae</taxon>
        <taxon>Agaricales</taxon>
        <taxon>Marasmiineae</taxon>
        <taxon>Omphalotaceae</taxon>
        <taxon>Lentinula</taxon>
    </lineage>
</organism>
<protein>
    <submittedName>
        <fullName evidence="1">Uncharacterized protein</fullName>
    </submittedName>
</protein>
<sequence>MRSLLAMTIVHQQSYPDGENAIGDLLSPSQLINAISALLNLTSDFGEYRYNDCSAFLLRTNCRRPNLRTASVVAVLQVFQNTLFSASIYAASPNVVPPSRMALHNR</sequence>
<name>A0AA38NXD0_9AGAR</name>
<reference evidence="1" key="1">
    <citation type="submission" date="2022-08" db="EMBL/GenBank/DDBJ databases">
        <authorList>
            <consortium name="DOE Joint Genome Institute"/>
            <person name="Min B."/>
            <person name="Riley R."/>
            <person name="Sierra-Patev S."/>
            <person name="Naranjo-Ortiz M."/>
            <person name="Looney B."/>
            <person name="Konkel Z."/>
            <person name="Slot J.C."/>
            <person name="Sakamoto Y."/>
            <person name="Steenwyk J.L."/>
            <person name="Rokas A."/>
            <person name="Carro J."/>
            <person name="Camarero S."/>
            <person name="Ferreira P."/>
            <person name="Molpeceres G."/>
            <person name="Ruiz-Duenas F.J."/>
            <person name="Serrano A."/>
            <person name="Henrissat B."/>
            <person name="Drula E."/>
            <person name="Hughes K.W."/>
            <person name="Mata J.L."/>
            <person name="Ishikawa N.K."/>
            <person name="Vargas-Isla R."/>
            <person name="Ushijima S."/>
            <person name="Smith C.A."/>
            <person name="Ahrendt S."/>
            <person name="Andreopoulos W."/>
            <person name="He G."/>
            <person name="Labutti K."/>
            <person name="Lipzen A."/>
            <person name="Ng V."/>
            <person name="Sandor L."/>
            <person name="Barry K."/>
            <person name="Martinez A.T."/>
            <person name="Xiao Y."/>
            <person name="Gibbons J.G."/>
            <person name="Terashima K."/>
            <person name="Hibbett D.S."/>
            <person name="Grigoriev I.V."/>
        </authorList>
    </citation>
    <scope>NUCLEOTIDE SEQUENCE</scope>
    <source>
        <strain evidence="1">TFB9207</strain>
    </source>
</reference>
<keyword evidence="2" id="KW-1185">Reference proteome</keyword>
<proteinExistence type="predicted"/>
<dbReference type="Proteomes" id="UP001163846">
    <property type="component" value="Unassembled WGS sequence"/>
</dbReference>
<evidence type="ECO:0000313" key="1">
    <source>
        <dbReference type="EMBL" id="KAJ3832383.1"/>
    </source>
</evidence>
<accession>A0AA38NXD0</accession>
<evidence type="ECO:0000313" key="2">
    <source>
        <dbReference type="Proteomes" id="UP001163846"/>
    </source>
</evidence>
<dbReference type="EMBL" id="MU806977">
    <property type="protein sequence ID" value="KAJ3832383.1"/>
    <property type="molecule type" value="Genomic_DNA"/>
</dbReference>
<dbReference type="AlphaFoldDB" id="A0AA38NXD0"/>
<comment type="caution">
    <text evidence="1">The sequence shown here is derived from an EMBL/GenBank/DDBJ whole genome shotgun (WGS) entry which is preliminary data.</text>
</comment>
<gene>
    <name evidence="1" type="ORF">F5878DRAFT_666622</name>
</gene>